<protein>
    <submittedName>
        <fullName evidence="1">Uncharacterized protein</fullName>
    </submittedName>
</protein>
<dbReference type="AlphaFoldDB" id="A0AAN5I6J8"/>
<reference evidence="2" key="1">
    <citation type="submission" date="2022-10" db="EMBL/GenBank/DDBJ databases">
        <title>Genome assembly of Pristionchus species.</title>
        <authorList>
            <person name="Yoshida K."/>
            <person name="Sommer R.J."/>
        </authorList>
    </citation>
    <scope>NUCLEOTIDE SEQUENCE [LARGE SCALE GENOMIC DNA]</scope>
    <source>
        <strain evidence="2">RS5460</strain>
    </source>
</reference>
<sequence>LFLKNLIDKFVPQLALDTPDPTYALTQLPTKISLIMHENEELRVENAQKTIALGKMSSNYEIALA</sequence>
<dbReference type="Proteomes" id="UP001328107">
    <property type="component" value="Unassembled WGS sequence"/>
</dbReference>
<comment type="caution">
    <text evidence="1">The sequence shown here is derived from an EMBL/GenBank/DDBJ whole genome shotgun (WGS) entry which is preliminary data.</text>
</comment>
<proteinExistence type="predicted"/>
<dbReference type="EMBL" id="BTRK01000005">
    <property type="protein sequence ID" value="GMR52261.1"/>
    <property type="molecule type" value="Genomic_DNA"/>
</dbReference>
<gene>
    <name evidence="1" type="ORF">PMAYCL1PPCAC_22456</name>
</gene>
<accession>A0AAN5I6J8</accession>
<name>A0AAN5I6J8_9BILA</name>
<evidence type="ECO:0000313" key="1">
    <source>
        <dbReference type="EMBL" id="GMR52261.1"/>
    </source>
</evidence>
<evidence type="ECO:0000313" key="2">
    <source>
        <dbReference type="Proteomes" id="UP001328107"/>
    </source>
</evidence>
<feature type="non-terminal residue" evidence="1">
    <location>
        <position position="65"/>
    </location>
</feature>
<organism evidence="1 2">
    <name type="scientific">Pristionchus mayeri</name>
    <dbReference type="NCBI Taxonomy" id="1317129"/>
    <lineage>
        <taxon>Eukaryota</taxon>
        <taxon>Metazoa</taxon>
        <taxon>Ecdysozoa</taxon>
        <taxon>Nematoda</taxon>
        <taxon>Chromadorea</taxon>
        <taxon>Rhabditida</taxon>
        <taxon>Rhabditina</taxon>
        <taxon>Diplogasteromorpha</taxon>
        <taxon>Diplogasteroidea</taxon>
        <taxon>Neodiplogasteridae</taxon>
        <taxon>Pristionchus</taxon>
    </lineage>
</organism>
<feature type="non-terminal residue" evidence="1">
    <location>
        <position position="1"/>
    </location>
</feature>
<keyword evidence="2" id="KW-1185">Reference proteome</keyword>